<dbReference type="PROSITE" id="PS01132">
    <property type="entry name" value="ACTINS_ACT_LIKE"/>
    <property type="match status" value="1"/>
</dbReference>
<evidence type="ECO:0000313" key="2">
    <source>
        <dbReference type="Proteomes" id="UP001476798"/>
    </source>
</evidence>
<accession>A0ABV0MX85</accession>
<name>A0ABV0MX85_9TELE</name>
<organism evidence="1 2">
    <name type="scientific">Goodea atripinnis</name>
    <dbReference type="NCBI Taxonomy" id="208336"/>
    <lineage>
        <taxon>Eukaryota</taxon>
        <taxon>Metazoa</taxon>
        <taxon>Chordata</taxon>
        <taxon>Craniata</taxon>
        <taxon>Vertebrata</taxon>
        <taxon>Euteleostomi</taxon>
        <taxon>Actinopterygii</taxon>
        <taxon>Neopterygii</taxon>
        <taxon>Teleostei</taxon>
        <taxon>Neoteleostei</taxon>
        <taxon>Acanthomorphata</taxon>
        <taxon>Ovalentaria</taxon>
        <taxon>Atherinomorphae</taxon>
        <taxon>Cyprinodontiformes</taxon>
        <taxon>Goodeidae</taxon>
        <taxon>Goodea</taxon>
    </lineage>
</organism>
<dbReference type="InterPro" id="IPR043129">
    <property type="entry name" value="ATPase_NBD"/>
</dbReference>
<dbReference type="InterPro" id="IPR020902">
    <property type="entry name" value="Actin/actin-like_CS"/>
</dbReference>
<dbReference type="PRINTS" id="PR00190">
    <property type="entry name" value="ACTIN"/>
</dbReference>
<dbReference type="EMBL" id="JAHRIO010017253">
    <property type="protein sequence ID" value="MEQ2163750.1"/>
    <property type="molecule type" value="Genomic_DNA"/>
</dbReference>
<gene>
    <name evidence="1" type="ORF">GOODEAATRI_033668</name>
</gene>
<dbReference type="SUPFAM" id="SSF53067">
    <property type="entry name" value="Actin-like ATPase domain"/>
    <property type="match status" value="2"/>
</dbReference>
<proteinExistence type="predicted"/>
<dbReference type="Proteomes" id="UP001476798">
    <property type="component" value="Unassembled WGS sequence"/>
</dbReference>
<dbReference type="Gene3D" id="3.30.420.40">
    <property type="match status" value="3"/>
</dbReference>
<protein>
    <recommendedName>
        <fullName evidence="3">Actin</fullName>
    </recommendedName>
</protein>
<dbReference type="PANTHER" id="PTHR11937">
    <property type="entry name" value="ACTIN"/>
    <property type="match status" value="1"/>
</dbReference>
<dbReference type="Pfam" id="PF00022">
    <property type="entry name" value="Actin"/>
    <property type="match status" value="2"/>
</dbReference>
<comment type="caution">
    <text evidence="1">The sequence shown here is derived from an EMBL/GenBank/DDBJ whole genome shotgun (WGS) entry which is preliminary data.</text>
</comment>
<reference evidence="1 2" key="1">
    <citation type="submission" date="2021-06" db="EMBL/GenBank/DDBJ databases">
        <authorList>
            <person name="Palmer J.M."/>
        </authorList>
    </citation>
    <scope>NUCLEOTIDE SEQUENCE [LARGE SCALE GENOMIC DNA]</scope>
    <source>
        <strain evidence="1 2">GA_2019</strain>
        <tissue evidence="1">Muscle</tissue>
    </source>
</reference>
<sequence length="142" mass="15927">VWHHTFYKELRVAPEEHPVLLTEAPLNSKLNRERMTRIMFETFNTPAMFVAMENVLSLYASGRTTGMESAGLHVIIYNSIMMSSIDLRRALYANLVPSGGTTMFPGFTDRLEKEMTALAPSAVMIKVHKRSYSDALTSAADL</sequence>
<evidence type="ECO:0000313" key="1">
    <source>
        <dbReference type="EMBL" id="MEQ2163750.1"/>
    </source>
</evidence>
<dbReference type="InterPro" id="IPR004000">
    <property type="entry name" value="Actin"/>
</dbReference>
<keyword evidence="2" id="KW-1185">Reference proteome</keyword>
<feature type="non-terminal residue" evidence="1">
    <location>
        <position position="1"/>
    </location>
</feature>
<evidence type="ECO:0008006" key="3">
    <source>
        <dbReference type="Google" id="ProtNLM"/>
    </source>
</evidence>